<keyword evidence="5" id="KW-1185">Reference proteome</keyword>
<feature type="compositionally biased region" description="Basic and acidic residues" evidence="3">
    <location>
        <begin position="101"/>
        <end position="114"/>
    </location>
</feature>
<evidence type="ECO:0000256" key="1">
    <source>
        <dbReference type="ARBA" id="ARBA00022737"/>
    </source>
</evidence>
<dbReference type="SMART" id="SM00707">
    <property type="entry name" value="RPEL"/>
    <property type="match status" value="2"/>
</dbReference>
<name>A0A9N8K939_9PEZI</name>
<gene>
    <name evidence="4" type="ORF">AWRI4233_LOCUS9741</name>
</gene>
<dbReference type="Gene3D" id="6.10.150.10">
    <property type="match status" value="1"/>
</dbReference>
<feature type="region of interest" description="Disordered" evidence="3">
    <location>
        <begin position="101"/>
        <end position="139"/>
    </location>
</feature>
<keyword evidence="1" id="KW-0677">Repeat</keyword>
<organism evidence="4 5">
    <name type="scientific">Aureobasidium mustum</name>
    <dbReference type="NCBI Taxonomy" id="2773714"/>
    <lineage>
        <taxon>Eukaryota</taxon>
        <taxon>Fungi</taxon>
        <taxon>Dikarya</taxon>
        <taxon>Ascomycota</taxon>
        <taxon>Pezizomycotina</taxon>
        <taxon>Dothideomycetes</taxon>
        <taxon>Dothideomycetidae</taxon>
        <taxon>Dothideales</taxon>
        <taxon>Saccotheciaceae</taxon>
        <taxon>Aureobasidium</taxon>
    </lineage>
</organism>
<dbReference type="InterPro" id="IPR004018">
    <property type="entry name" value="RPEL_repeat"/>
</dbReference>
<dbReference type="AlphaFoldDB" id="A0A9N8K939"/>
<accession>A0A9N8K939</accession>
<reference evidence="4" key="1">
    <citation type="submission" date="2020-06" db="EMBL/GenBank/DDBJ databases">
        <authorList>
            <person name="Onetto C."/>
        </authorList>
    </citation>
    <scope>NUCLEOTIDE SEQUENCE</scope>
</reference>
<feature type="compositionally biased region" description="Polar residues" evidence="3">
    <location>
        <begin position="1"/>
        <end position="13"/>
    </location>
</feature>
<dbReference type="Gene3D" id="6.10.140.2040">
    <property type="match status" value="1"/>
</dbReference>
<comment type="caution">
    <text evidence="4">The sequence shown here is derived from an EMBL/GenBank/DDBJ whole genome shotgun (WGS) entry which is preliminary data.</text>
</comment>
<feature type="repeat" description="RPEL" evidence="2">
    <location>
        <begin position="108"/>
        <end position="133"/>
    </location>
</feature>
<dbReference type="EMBL" id="CAIJEO010000013">
    <property type="protein sequence ID" value="CAD0100916.1"/>
    <property type="molecule type" value="Genomic_DNA"/>
</dbReference>
<feature type="region of interest" description="Disordered" evidence="3">
    <location>
        <begin position="1"/>
        <end position="29"/>
    </location>
</feature>
<dbReference type="OrthoDB" id="197676at2759"/>
<dbReference type="Proteomes" id="UP000714618">
    <property type="component" value="Unassembled WGS sequence"/>
</dbReference>
<dbReference type="Pfam" id="PF02755">
    <property type="entry name" value="RPEL"/>
    <property type="match status" value="2"/>
</dbReference>
<protein>
    <recommendedName>
        <fullName evidence="6">RPEL repeat protein</fullName>
    </recommendedName>
</protein>
<proteinExistence type="predicted"/>
<sequence length="139" mass="15552">MSSEMPPTTTSPISLERRNSLEKAIQNRPEAHELREKHILLKTNAAPYSSACSATRASTSPTYRQPEQSHCFSSRKDELVERNILPESTAAPALQSHQRELAAAMRRDSIEKHLQTRPSPAELIKEGILEANENPLDEP</sequence>
<evidence type="ECO:0000313" key="5">
    <source>
        <dbReference type="Proteomes" id="UP000714618"/>
    </source>
</evidence>
<evidence type="ECO:0008006" key="6">
    <source>
        <dbReference type="Google" id="ProtNLM"/>
    </source>
</evidence>
<feature type="repeat" description="RPEL" evidence="2">
    <location>
        <begin position="19"/>
        <end position="44"/>
    </location>
</feature>
<evidence type="ECO:0000256" key="2">
    <source>
        <dbReference type="PROSITE-ProRule" id="PRU00401"/>
    </source>
</evidence>
<evidence type="ECO:0000313" key="4">
    <source>
        <dbReference type="EMBL" id="CAD0100916.1"/>
    </source>
</evidence>
<evidence type="ECO:0000256" key="3">
    <source>
        <dbReference type="SAM" id="MobiDB-lite"/>
    </source>
</evidence>
<dbReference type="PROSITE" id="PS51073">
    <property type="entry name" value="RPEL"/>
    <property type="match status" value="2"/>
</dbReference>